<sequence length="534" mass="59043">MVEINQAARSSSVLFKLFSYPLLSCSNSSEDCSLLYGLFPCTYTVLGKLFLIVGYVLLYIIGEYYVVAGGKLIFEVNGSVGANLFHLLSAIPDAIILLVSGLTASTETAQSKVSIGVGLLVGSTVFCLSAVWGLCVYAGKCDLEGTEGPRYKRHKKVQPIRYVHLPIGRLSLIYCSGVSTKIWTTYAARIMVISIIPVVVSQIPQVLHLSSGGQHLAILIALIVSVILTIAYIFYELLVQFYCEPLIQTSRINYVEHKQAMSGLLIYLDSCAQGELLTSNGEPNKDVLESGFVSPDEMRTLIIKIQSAETGSSRNHDQLDNIMKEFDRSGDKCIDVTEFIAHITEWLNKAKCPKNAFHEPGRQSIKYSFTGIQKVINQEHYMLVSEKNKRDEDVKSPKWISFKAAMMLLLGTCIAVLVADPLVDAVDDFSEATSIPTFFVSFIVLPLATNSCETLSAIKMARQKTQRTVSSTLSEGLYWDFRSEVLVLVIVCIVMGALTSFRTILPLWTSVVAVLLYPLLLALVYILHFIFGWS</sequence>
<evidence type="ECO:0000256" key="2">
    <source>
        <dbReference type="ARBA" id="ARBA00022448"/>
    </source>
</evidence>
<evidence type="ECO:0000259" key="10">
    <source>
        <dbReference type="PROSITE" id="PS50222"/>
    </source>
</evidence>
<keyword evidence="2" id="KW-0813">Transport</keyword>
<feature type="transmembrane region" description="Helical" evidence="9">
    <location>
        <begin position="186"/>
        <end position="204"/>
    </location>
</feature>
<evidence type="ECO:0000256" key="7">
    <source>
        <dbReference type="ARBA" id="ARBA00023065"/>
    </source>
</evidence>
<keyword evidence="3" id="KW-0050">Antiport</keyword>
<dbReference type="InterPro" id="IPR018247">
    <property type="entry name" value="EF_Hand_1_Ca_BS"/>
</dbReference>
<feature type="domain" description="EF-hand" evidence="10">
    <location>
        <begin position="314"/>
        <end position="349"/>
    </location>
</feature>
<feature type="transmembrane region" description="Helical" evidence="9">
    <location>
        <begin position="216"/>
        <end position="235"/>
    </location>
</feature>
<accession>A0A2P6QA95</accession>
<dbReference type="OMA" id="IAHITEW"/>
<evidence type="ECO:0000256" key="4">
    <source>
        <dbReference type="ARBA" id="ARBA00022692"/>
    </source>
</evidence>
<dbReference type="Gene3D" id="1.10.238.10">
    <property type="entry name" value="EF-hand"/>
    <property type="match status" value="1"/>
</dbReference>
<evidence type="ECO:0000313" key="11">
    <source>
        <dbReference type="EMBL" id="PRQ31087.1"/>
    </source>
</evidence>
<reference evidence="11 12" key="1">
    <citation type="journal article" date="2018" name="Nat. Genet.">
        <title>The Rosa genome provides new insights in the design of modern roses.</title>
        <authorList>
            <person name="Bendahmane M."/>
        </authorList>
    </citation>
    <scope>NUCLEOTIDE SEQUENCE [LARGE SCALE GENOMIC DNA]</scope>
    <source>
        <strain evidence="12">cv. Old Blush</strain>
    </source>
</reference>
<dbReference type="PROSITE" id="PS50222">
    <property type="entry name" value="EF_HAND_2"/>
    <property type="match status" value="1"/>
</dbReference>
<evidence type="ECO:0000256" key="3">
    <source>
        <dbReference type="ARBA" id="ARBA00022449"/>
    </source>
</evidence>
<dbReference type="PROSITE" id="PS00018">
    <property type="entry name" value="EF_HAND_1"/>
    <property type="match status" value="1"/>
</dbReference>
<dbReference type="InterPro" id="IPR002048">
    <property type="entry name" value="EF_hand_dom"/>
</dbReference>
<feature type="transmembrane region" description="Helical" evidence="9">
    <location>
        <begin position="511"/>
        <end position="531"/>
    </location>
</feature>
<dbReference type="GO" id="GO:0012505">
    <property type="term" value="C:endomembrane system"/>
    <property type="evidence" value="ECO:0007669"/>
    <property type="project" value="UniProtKB-SubCell"/>
</dbReference>
<dbReference type="Proteomes" id="UP000238479">
    <property type="component" value="Chromosome 5"/>
</dbReference>
<gene>
    <name evidence="11" type="ORF">RchiOBHm_Chr5g0031631</name>
</gene>
<dbReference type="PANTHER" id="PTHR31503:SF36">
    <property type="entry name" value="SODIUM_CALCIUM EXCHANGER MEMBRANE REGION DOMAIN-CONTAINING PROTEIN"/>
    <property type="match status" value="1"/>
</dbReference>
<feature type="transmembrane region" description="Helical" evidence="9">
    <location>
        <begin position="485"/>
        <end position="505"/>
    </location>
</feature>
<dbReference type="PANTHER" id="PTHR31503">
    <property type="entry name" value="VACUOLAR CALCIUM ION TRANSPORTER"/>
    <property type="match status" value="1"/>
</dbReference>
<feature type="transmembrane region" description="Helical" evidence="9">
    <location>
        <begin position="159"/>
        <end position="179"/>
    </location>
</feature>
<protein>
    <submittedName>
        <fullName evidence="11">Putative sodium/calcium exchanger membrane region, EF-hand domain pair</fullName>
    </submittedName>
</protein>
<evidence type="ECO:0000256" key="8">
    <source>
        <dbReference type="ARBA" id="ARBA00023136"/>
    </source>
</evidence>
<feature type="transmembrane region" description="Helical" evidence="9">
    <location>
        <begin position="438"/>
        <end position="458"/>
    </location>
</feature>
<organism evidence="11 12">
    <name type="scientific">Rosa chinensis</name>
    <name type="common">China rose</name>
    <dbReference type="NCBI Taxonomy" id="74649"/>
    <lineage>
        <taxon>Eukaryota</taxon>
        <taxon>Viridiplantae</taxon>
        <taxon>Streptophyta</taxon>
        <taxon>Embryophyta</taxon>
        <taxon>Tracheophyta</taxon>
        <taxon>Spermatophyta</taxon>
        <taxon>Magnoliopsida</taxon>
        <taxon>eudicotyledons</taxon>
        <taxon>Gunneridae</taxon>
        <taxon>Pentapetalae</taxon>
        <taxon>rosids</taxon>
        <taxon>fabids</taxon>
        <taxon>Rosales</taxon>
        <taxon>Rosaceae</taxon>
        <taxon>Rosoideae</taxon>
        <taxon>Rosoideae incertae sedis</taxon>
        <taxon>Rosa</taxon>
    </lineage>
</organism>
<feature type="transmembrane region" description="Helical" evidence="9">
    <location>
        <begin position="49"/>
        <end position="67"/>
    </location>
</feature>
<proteinExistence type="predicted"/>
<keyword evidence="5" id="KW-0106">Calcium</keyword>
<evidence type="ECO:0000256" key="6">
    <source>
        <dbReference type="ARBA" id="ARBA00022989"/>
    </source>
</evidence>
<dbReference type="GO" id="GO:0006874">
    <property type="term" value="P:intracellular calcium ion homeostasis"/>
    <property type="evidence" value="ECO:0007669"/>
    <property type="project" value="TreeGrafter"/>
</dbReference>
<dbReference type="InterPro" id="IPR004713">
    <property type="entry name" value="CaH_exchang"/>
</dbReference>
<keyword evidence="4 9" id="KW-0812">Transmembrane</keyword>
<dbReference type="EMBL" id="PDCK01000043">
    <property type="protein sequence ID" value="PRQ31087.1"/>
    <property type="molecule type" value="Genomic_DNA"/>
</dbReference>
<feature type="transmembrane region" description="Helical" evidence="9">
    <location>
        <begin position="117"/>
        <end position="139"/>
    </location>
</feature>
<dbReference type="CDD" id="cd00051">
    <property type="entry name" value="EFh"/>
    <property type="match status" value="1"/>
</dbReference>
<dbReference type="GO" id="GO:0015369">
    <property type="term" value="F:calcium:proton antiporter activity"/>
    <property type="evidence" value="ECO:0007669"/>
    <property type="project" value="TreeGrafter"/>
</dbReference>
<dbReference type="GO" id="GO:0005509">
    <property type="term" value="F:calcium ion binding"/>
    <property type="evidence" value="ECO:0007669"/>
    <property type="project" value="InterPro"/>
</dbReference>
<dbReference type="SUPFAM" id="SSF47473">
    <property type="entry name" value="EF-hand"/>
    <property type="match status" value="1"/>
</dbReference>
<keyword evidence="7" id="KW-0406">Ion transport</keyword>
<name>A0A2P6QA95_ROSCH</name>
<dbReference type="Gramene" id="PRQ31087">
    <property type="protein sequence ID" value="PRQ31087"/>
    <property type="gene ID" value="RchiOBHm_Chr5g0031631"/>
</dbReference>
<dbReference type="GO" id="GO:0016020">
    <property type="term" value="C:membrane"/>
    <property type="evidence" value="ECO:0007669"/>
    <property type="project" value="InterPro"/>
</dbReference>
<feature type="transmembrane region" description="Helical" evidence="9">
    <location>
        <begin position="399"/>
        <end position="418"/>
    </location>
</feature>
<dbReference type="AlphaFoldDB" id="A0A2P6QA95"/>
<dbReference type="InterPro" id="IPR004837">
    <property type="entry name" value="NaCa_Exmemb"/>
</dbReference>
<evidence type="ECO:0000256" key="9">
    <source>
        <dbReference type="SAM" id="Phobius"/>
    </source>
</evidence>
<keyword evidence="8 9" id="KW-0472">Membrane</keyword>
<feature type="transmembrane region" description="Helical" evidence="9">
    <location>
        <begin position="87"/>
        <end position="105"/>
    </location>
</feature>
<dbReference type="Pfam" id="PF01699">
    <property type="entry name" value="Na_Ca_ex"/>
    <property type="match status" value="1"/>
</dbReference>
<evidence type="ECO:0000256" key="5">
    <source>
        <dbReference type="ARBA" id="ARBA00022837"/>
    </source>
</evidence>
<comment type="subcellular location">
    <subcellularLocation>
        <location evidence="1">Endomembrane system</location>
        <topology evidence="1">Multi-pass membrane protein</topology>
    </subcellularLocation>
</comment>
<dbReference type="InterPro" id="IPR011992">
    <property type="entry name" value="EF-hand-dom_pair"/>
</dbReference>
<comment type="caution">
    <text evidence="11">The sequence shown here is derived from an EMBL/GenBank/DDBJ whole genome shotgun (WGS) entry which is preliminary data.</text>
</comment>
<keyword evidence="6 9" id="KW-1133">Transmembrane helix</keyword>
<evidence type="ECO:0000256" key="1">
    <source>
        <dbReference type="ARBA" id="ARBA00004127"/>
    </source>
</evidence>
<keyword evidence="12" id="KW-1185">Reference proteome</keyword>
<evidence type="ECO:0000313" key="12">
    <source>
        <dbReference type="Proteomes" id="UP000238479"/>
    </source>
</evidence>